<dbReference type="AlphaFoldDB" id="A0A2T7AVV6"/>
<evidence type="ECO:0000313" key="2">
    <source>
        <dbReference type="Proteomes" id="UP000244378"/>
    </source>
</evidence>
<dbReference type="OrthoDB" id="6627591at2"/>
<gene>
    <name evidence="1" type="ORF">AUN14_06775</name>
</gene>
<reference evidence="1 2" key="1">
    <citation type="submission" date="2016-12" db="EMBL/GenBank/DDBJ databases">
        <title>Analysis of the Molecular Diversity Among Cronobacter Species Isolated from Filth Flies Using a Pan Genomic DNA Microarray.</title>
        <authorList>
            <person name="Pava-Ripoll M."/>
            <person name="Tall B."/>
            <person name="Farber J."/>
            <person name="Fanning S."/>
            <person name="Lehner A."/>
            <person name="Stephan R."/>
            <person name="Pagotto F."/>
            <person name="Iverson C."/>
            <person name="Ziobro G."/>
            <person name="Miller A."/>
            <person name="Pearson R."/>
            <person name="Yan Q."/>
            <person name="Kim M."/>
            <person name="Jeong S."/>
            <person name="Park J."/>
            <person name="Jun S."/>
            <person name="Choi H."/>
            <person name="Chung T."/>
            <person name="Yoo Y."/>
            <person name="Park E."/>
            <person name="Hwang S."/>
            <person name="Lee B."/>
            <person name="Sathyamoorthy V."/>
            <person name="Carter L."/>
            <person name="Mammel M."/>
            <person name="Jackson S."/>
            <person name="Kothary M."/>
            <person name="Patel I."/>
            <person name="Grim C."/>
            <person name="Gopinath G."/>
            <person name="Gangiredla J."/>
            <person name="Chase H."/>
        </authorList>
    </citation>
    <scope>NUCLEOTIDE SEQUENCE [LARGE SCALE GENOMIC DNA]</scope>
    <source>
        <strain evidence="1 2">MOD1-Md1s</strain>
    </source>
</reference>
<dbReference type="Proteomes" id="UP000244378">
    <property type="component" value="Unassembled WGS sequence"/>
</dbReference>
<dbReference type="EMBL" id="MSAE01000009">
    <property type="protein sequence ID" value="PUX16236.1"/>
    <property type="molecule type" value="Genomic_DNA"/>
</dbReference>
<sequence>MSPLREIRHCFFVAVETLAHLRMGFFHHPKPVLTSFSSLKRYTALKWCKTWGTAGWQQARCPMLGRSLTH</sequence>
<name>A0A2T7AVV6_9ENTR</name>
<comment type="caution">
    <text evidence="1">The sequence shown here is derived from an EMBL/GenBank/DDBJ whole genome shotgun (WGS) entry which is preliminary data.</text>
</comment>
<evidence type="ECO:0000313" key="1">
    <source>
        <dbReference type="EMBL" id="PUX16236.1"/>
    </source>
</evidence>
<organism evidence="1 2">
    <name type="scientific">Cronobacter muytjensii</name>
    <dbReference type="NCBI Taxonomy" id="413501"/>
    <lineage>
        <taxon>Bacteria</taxon>
        <taxon>Pseudomonadati</taxon>
        <taxon>Pseudomonadota</taxon>
        <taxon>Gammaproteobacteria</taxon>
        <taxon>Enterobacterales</taxon>
        <taxon>Enterobacteriaceae</taxon>
        <taxon>Cronobacter</taxon>
    </lineage>
</organism>
<protein>
    <submittedName>
        <fullName evidence="1">Uncharacterized protein</fullName>
    </submittedName>
</protein>
<accession>A0A2T7AVV6</accession>
<proteinExistence type="predicted"/>